<evidence type="ECO:0000256" key="1">
    <source>
        <dbReference type="ARBA" id="ARBA00011063"/>
    </source>
</evidence>
<dbReference type="Pfam" id="PF01451">
    <property type="entry name" value="LMWPc"/>
    <property type="match status" value="1"/>
</dbReference>
<dbReference type="GO" id="GO:0004725">
    <property type="term" value="F:protein tyrosine phosphatase activity"/>
    <property type="evidence" value="ECO:0007669"/>
    <property type="project" value="InterPro"/>
</dbReference>
<keyword evidence="7" id="KW-1185">Reference proteome</keyword>
<evidence type="ECO:0000256" key="2">
    <source>
        <dbReference type="ARBA" id="ARBA00022801"/>
    </source>
</evidence>
<dbReference type="InterPro" id="IPR050438">
    <property type="entry name" value="LMW_PTPase"/>
</dbReference>
<dbReference type="InterPro" id="IPR017867">
    <property type="entry name" value="Tyr_phospatase_low_mol_wt"/>
</dbReference>
<organism evidence="6 7">
    <name type="scientific">Thermoactinomyces intermedius</name>
    <dbReference type="NCBI Taxonomy" id="2024"/>
    <lineage>
        <taxon>Bacteria</taxon>
        <taxon>Bacillati</taxon>
        <taxon>Bacillota</taxon>
        <taxon>Bacilli</taxon>
        <taxon>Bacillales</taxon>
        <taxon>Thermoactinomycetaceae</taxon>
        <taxon>Thermoactinomyces</taxon>
    </lineage>
</organism>
<protein>
    <recommendedName>
        <fullName evidence="5">Phosphotyrosine protein phosphatase I domain-containing protein</fullName>
    </recommendedName>
</protein>
<comment type="similarity">
    <text evidence="1">Belongs to the low molecular weight phosphotyrosine protein phosphatase family.</text>
</comment>
<evidence type="ECO:0000259" key="5">
    <source>
        <dbReference type="SMART" id="SM00226"/>
    </source>
</evidence>
<dbReference type="CDD" id="cd16344">
    <property type="entry name" value="LMWPAP"/>
    <property type="match status" value="1"/>
</dbReference>
<feature type="active site" description="Nucleophile" evidence="4">
    <location>
        <position position="11"/>
    </location>
</feature>
<name>A0A8I1DEI2_THEIN</name>
<evidence type="ECO:0000256" key="4">
    <source>
        <dbReference type="PIRSR" id="PIRSR617867-1"/>
    </source>
</evidence>
<accession>A0A8I1DEI2</accession>
<dbReference type="InterPro" id="IPR023485">
    <property type="entry name" value="Ptyr_pPase"/>
</dbReference>
<dbReference type="InterPro" id="IPR036196">
    <property type="entry name" value="Ptyr_pPase_sf"/>
</dbReference>
<dbReference type="SUPFAM" id="SSF52788">
    <property type="entry name" value="Phosphotyrosine protein phosphatases I"/>
    <property type="match status" value="1"/>
</dbReference>
<comment type="caution">
    <text evidence="6">The sequence shown here is derived from an EMBL/GenBank/DDBJ whole genome shotgun (WGS) entry which is preliminary data.</text>
</comment>
<dbReference type="SMART" id="SM00226">
    <property type="entry name" value="LMWPc"/>
    <property type="match status" value="1"/>
</dbReference>
<proteinExistence type="inferred from homology"/>
<dbReference type="PANTHER" id="PTHR11717">
    <property type="entry name" value="LOW MOLECULAR WEIGHT PROTEIN TYROSINE PHOSPHATASE"/>
    <property type="match status" value="1"/>
</dbReference>
<dbReference type="Gene3D" id="3.40.50.2300">
    <property type="match status" value="1"/>
</dbReference>
<dbReference type="Proteomes" id="UP000633619">
    <property type="component" value="Unassembled WGS sequence"/>
</dbReference>
<dbReference type="EMBL" id="JAECVW010000003">
    <property type="protein sequence ID" value="MBH8594972.1"/>
    <property type="molecule type" value="Genomic_DNA"/>
</dbReference>
<dbReference type="PRINTS" id="PR00719">
    <property type="entry name" value="LMWPTPASE"/>
</dbReference>
<feature type="domain" description="Phosphotyrosine protein phosphatase I" evidence="5">
    <location>
        <begin position="5"/>
        <end position="212"/>
    </location>
</feature>
<keyword evidence="3" id="KW-0904">Protein phosphatase</keyword>
<reference evidence="6 7" key="1">
    <citation type="submission" date="2020-12" db="EMBL/GenBank/DDBJ databases">
        <title>WGS of Thermoactinomyces spp.</title>
        <authorList>
            <person name="Cheng K."/>
        </authorList>
    </citation>
    <scope>NUCLEOTIDE SEQUENCE [LARGE SCALE GENOMIC DNA]</scope>
    <source>
        <strain evidence="7">CICC 10671\DSM 43846</strain>
    </source>
</reference>
<evidence type="ECO:0000256" key="3">
    <source>
        <dbReference type="ARBA" id="ARBA00022912"/>
    </source>
</evidence>
<sequence>MNIMKRVLFVCTGNTCRSPMAENLFRETARQRNIPVEVKSAGIAAIDGARPSMQAVEVLKEKGINCNHRSRLLNQQLVEWSDLILAMTEAHKQFIAQNFLQSREKIYTLKEYALWGEESEQIHKKLDQLYLEAESIRAKIQAQYAVKADEPWPDEAKTALEKALKPLKEKEQQFLEELNGTWDIEDPVGGSVERYRECASELKKYINRILDRWEQES</sequence>
<evidence type="ECO:0000313" key="7">
    <source>
        <dbReference type="Proteomes" id="UP000633619"/>
    </source>
</evidence>
<dbReference type="AlphaFoldDB" id="A0A8I1DEI2"/>
<dbReference type="PANTHER" id="PTHR11717:SF31">
    <property type="entry name" value="LOW MOLECULAR WEIGHT PROTEIN-TYROSINE-PHOSPHATASE ETP-RELATED"/>
    <property type="match status" value="1"/>
</dbReference>
<gene>
    <name evidence="6" type="ORF">I8U20_06465</name>
</gene>
<feature type="active site" evidence="4">
    <location>
        <position position="17"/>
    </location>
</feature>
<evidence type="ECO:0000313" key="6">
    <source>
        <dbReference type="EMBL" id="MBH8594972.1"/>
    </source>
</evidence>
<keyword evidence="2" id="KW-0378">Hydrolase</keyword>